<gene>
    <name evidence="1" type="ORF">BJ959_002241</name>
</gene>
<sequence length="373" mass="40846">MPSPSQRDGVEVSPVRFPHPNRLEFDVAVRGEVTTVWFEADRPVARSAAPVLPAVLPVAMRVGAPLELLDEHDAVAIENAARAAQTLHGWFSDLTPVAVAARAATIDDRSAGGVGCFFSGGVDSYFSALQHLNEVSHLIFVHGFDIEIADEALAAKAISEARSAAAELDRELIVVRTNVRALSEPHVAWGDCYHGAALAAVAHLLGNDLGRVIVPASYHVSDLFPWGSHPDLDPWWSSSRLTLVHHGEEFTRPQKVAAIATSPVAMAHLRVCWENQGGRYNCGQCEKCVRTMINLRAAGALERCATLPNTIDIAGVRDVRTDHGVVLFARENIAAMRESGAFDRELERALRSLISRARMEEIRHRLHRWVARR</sequence>
<dbReference type="Proteomes" id="UP000552883">
    <property type="component" value="Unassembled WGS sequence"/>
</dbReference>
<dbReference type="SUPFAM" id="SSF52402">
    <property type="entry name" value="Adenine nucleotide alpha hydrolases-like"/>
    <property type="match status" value="1"/>
</dbReference>
<dbReference type="OrthoDB" id="5413327at2"/>
<name>A0A840XCI4_9MICO</name>
<proteinExistence type="predicted"/>
<organism evidence="1 2">
    <name type="scientific">Microcella frigidaquae</name>
    <dbReference type="NCBI Taxonomy" id="424758"/>
    <lineage>
        <taxon>Bacteria</taxon>
        <taxon>Bacillati</taxon>
        <taxon>Actinomycetota</taxon>
        <taxon>Actinomycetes</taxon>
        <taxon>Micrococcales</taxon>
        <taxon>Microbacteriaceae</taxon>
        <taxon>Microcella</taxon>
    </lineage>
</organism>
<comment type="caution">
    <text evidence="1">The sequence shown here is derived from an EMBL/GenBank/DDBJ whole genome shotgun (WGS) entry which is preliminary data.</text>
</comment>
<accession>A0A840XCI4</accession>
<evidence type="ECO:0000313" key="1">
    <source>
        <dbReference type="EMBL" id="MBB5618745.1"/>
    </source>
</evidence>
<evidence type="ECO:0000313" key="2">
    <source>
        <dbReference type="Proteomes" id="UP000552883"/>
    </source>
</evidence>
<reference evidence="1 2" key="1">
    <citation type="submission" date="2020-08" db="EMBL/GenBank/DDBJ databases">
        <title>Sequencing the genomes of 1000 actinobacteria strains.</title>
        <authorList>
            <person name="Klenk H.-P."/>
        </authorList>
    </citation>
    <scope>NUCLEOTIDE SEQUENCE [LARGE SCALE GENOMIC DNA]</scope>
    <source>
        <strain evidence="1 2">DSM 23889</strain>
    </source>
</reference>
<keyword evidence="2" id="KW-1185">Reference proteome</keyword>
<evidence type="ECO:0008006" key="3">
    <source>
        <dbReference type="Google" id="ProtNLM"/>
    </source>
</evidence>
<dbReference type="AlphaFoldDB" id="A0A840XCI4"/>
<dbReference type="RefSeq" id="WP_153981934.1">
    <property type="nucleotide sequence ID" value="NZ_BAAANZ010000003.1"/>
</dbReference>
<protein>
    <recommendedName>
        <fullName evidence="3">7-cyano-7-deazaguanine synthase (Queuosine biosynthesis)</fullName>
    </recommendedName>
</protein>
<dbReference type="EMBL" id="JACHBS010000001">
    <property type="protein sequence ID" value="MBB5618745.1"/>
    <property type="molecule type" value="Genomic_DNA"/>
</dbReference>